<evidence type="ECO:0000313" key="7">
    <source>
        <dbReference type="EnsemblPlants" id="Pp3c5_4430V3.1"/>
    </source>
</evidence>
<gene>
    <name evidence="7" type="primary">LOC112282993</name>
    <name evidence="6" type="ORF">PHYPA_007237</name>
</gene>
<feature type="domain" description="Glycosyl hydrolase family 31 C-terminal" evidence="5">
    <location>
        <begin position="518"/>
        <end position="608"/>
    </location>
</feature>
<protein>
    <recommendedName>
        <fullName evidence="9">Glycoside hydrolase family 31 N-terminal domain-containing protein</fullName>
    </recommendedName>
</protein>
<dbReference type="SUPFAM" id="SSF74650">
    <property type="entry name" value="Galactose mutarotase-like"/>
    <property type="match status" value="1"/>
</dbReference>
<name>A0A2K1KIF6_PHYPA</name>
<keyword evidence="2" id="KW-0378">Hydrolase</keyword>
<dbReference type="SUPFAM" id="SSF51445">
    <property type="entry name" value="(Trans)glycosidases"/>
    <property type="match status" value="2"/>
</dbReference>
<reference evidence="6 8" key="1">
    <citation type="journal article" date="2008" name="Science">
        <title>The Physcomitrella genome reveals evolutionary insights into the conquest of land by plants.</title>
        <authorList>
            <person name="Rensing S."/>
            <person name="Lang D."/>
            <person name="Zimmer A."/>
            <person name="Terry A."/>
            <person name="Salamov A."/>
            <person name="Shapiro H."/>
            <person name="Nishiyama T."/>
            <person name="Perroud P.-F."/>
            <person name="Lindquist E."/>
            <person name="Kamisugi Y."/>
            <person name="Tanahashi T."/>
            <person name="Sakakibara K."/>
            <person name="Fujita T."/>
            <person name="Oishi K."/>
            <person name="Shin-I T."/>
            <person name="Kuroki Y."/>
            <person name="Toyoda A."/>
            <person name="Suzuki Y."/>
            <person name="Hashimoto A."/>
            <person name="Yamaguchi K."/>
            <person name="Sugano A."/>
            <person name="Kohara Y."/>
            <person name="Fujiyama A."/>
            <person name="Anterola A."/>
            <person name="Aoki S."/>
            <person name="Ashton N."/>
            <person name="Barbazuk W.B."/>
            <person name="Barker E."/>
            <person name="Bennetzen J."/>
            <person name="Bezanilla M."/>
            <person name="Blankenship R."/>
            <person name="Cho S.H."/>
            <person name="Dutcher S."/>
            <person name="Estelle M."/>
            <person name="Fawcett J.A."/>
            <person name="Gundlach H."/>
            <person name="Hanada K."/>
            <person name="Heyl A."/>
            <person name="Hicks K.A."/>
            <person name="Hugh J."/>
            <person name="Lohr M."/>
            <person name="Mayer K."/>
            <person name="Melkozernov A."/>
            <person name="Murata T."/>
            <person name="Nelson D."/>
            <person name="Pils B."/>
            <person name="Prigge M."/>
            <person name="Reiss B."/>
            <person name="Renner T."/>
            <person name="Rombauts S."/>
            <person name="Rushton P."/>
            <person name="Sanderfoot A."/>
            <person name="Schween G."/>
            <person name="Shiu S.-H."/>
            <person name="Stueber K."/>
            <person name="Theodoulou F.L."/>
            <person name="Tu H."/>
            <person name="Van de Peer Y."/>
            <person name="Verrier P.J."/>
            <person name="Waters E."/>
            <person name="Wood A."/>
            <person name="Yang L."/>
            <person name="Cove D."/>
            <person name="Cuming A."/>
            <person name="Hasebe M."/>
            <person name="Lucas S."/>
            <person name="Mishler D.B."/>
            <person name="Reski R."/>
            <person name="Grigoriev I."/>
            <person name="Quatrano R.S."/>
            <person name="Boore J.L."/>
        </authorList>
    </citation>
    <scope>NUCLEOTIDE SEQUENCE [LARGE SCALE GENOMIC DNA]</scope>
    <source>
        <strain evidence="7 8">cv. Gransden 2004</strain>
    </source>
</reference>
<dbReference type="InterPro" id="IPR048395">
    <property type="entry name" value="Glyco_hydro_31_C"/>
</dbReference>
<reference evidence="6 8" key="2">
    <citation type="journal article" date="2018" name="Plant J.">
        <title>The Physcomitrella patens chromosome-scale assembly reveals moss genome structure and evolution.</title>
        <authorList>
            <person name="Lang D."/>
            <person name="Ullrich K.K."/>
            <person name="Murat F."/>
            <person name="Fuchs J."/>
            <person name="Jenkins J."/>
            <person name="Haas F.B."/>
            <person name="Piednoel M."/>
            <person name="Gundlach H."/>
            <person name="Van Bel M."/>
            <person name="Meyberg R."/>
            <person name="Vives C."/>
            <person name="Morata J."/>
            <person name="Symeonidi A."/>
            <person name="Hiss M."/>
            <person name="Muchero W."/>
            <person name="Kamisugi Y."/>
            <person name="Saleh O."/>
            <person name="Blanc G."/>
            <person name="Decker E.L."/>
            <person name="van Gessel N."/>
            <person name="Grimwood J."/>
            <person name="Hayes R.D."/>
            <person name="Graham S.W."/>
            <person name="Gunter L.E."/>
            <person name="McDaniel S.F."/>
            <person name="Hoernstein S.N.W."/>
            <person name="Larsson A."/>
            <person name="Li F.W."/>
            <person name="Perroud P.F."/>
            <person name="Phillips J."/>
            <person name="Ranjan P."/>
            <person name="Rokshar D.S."/>
            <person name="Rothfels C.J."/>
            <person name="Schneider L."/>
            <person name="Shu S."/>
            <person name="Stevenson D.W."/>
            <person name="Thummler F."/>
            <person name="Tillich M."/>
            <person name="Villarreal Aguilar J.C."/>
            <person name="Widiez T."/>
            <person name="Wong G.K."/>
            <person name="Wymore A."/>
            <person name="Zhang Y."/>
            <person name="Zimmer A.D."/>
            <person name="Quatrano R.S."/>
            <person name="Mayer K.F.X."/>
            <person name="Goodstein D."/>
            <person name="Casacuberta J.M."/>
            <person name="Vandepoele K."/>
            <person name="Reski R."/>
            <person name="Cuming A.C."/>
            <person name="Tuskan G.A."/>
            <person name="Maumus F."/>
            <person name="Salse J."/>
            <person name="Schmutz J."/>
            <person name="Rensing S.A."/>
        </authorList>
    </citation>
    <scope>NUCLEOTIDE SEQUENCE [LARGE SCALE GENOMIC DNA]</scope>
    <source>
        <strain evidence="7 8">cv. Gransden 2004</strain>
    </source>
</reference>
<reference evidence="7" key="3">
    <citation type="submission" date="2020-12" db="UniProtKB">
        <authorList>
            <consortium name="EnsemblPlants"/>
        </authorList>
    </citation>
    <scope>IDENTIFICATION</scope>
</reference>
<dbReference type="GO" id="GO:0016787">
    <property type="term" value="F:hydrolase activity"/>
    <property type="evidence" value="ECO:0000318"/>
    <property type="project" value="GO_Central"/>
</dbReference>
<sequence>MQCMPKLNRVLLTYASEAGEKFYGFGEQFSCFDMKGKRVPIMVQEQGIGRGDQPITMAANLVSYRAGGDWHTTYAPSPHYLTSDMNSLFLEGYEHCVFDLTRPDCVQLQVHAGSMKGRILYGQNPPELIKEYTAAVGRMRELPAWITKGVIVGMQGGHKAVRDVWRKVKEYDVPLSAFWLQDWVGQRKTSVGWQLWWNWEVDRDHYQGWEELVRDFKACGVKTMTYCNPFIVPTDKKTNRQNDLFTIAQKAGYLVSDTIGATYMIPNTSFEAAMLDITNPETRRWFKHLMYEMVKTGVCGWMADFGESLPFDCCLHSGEDPATAHNKYPEMWAELNREFVEEWEQERLVEKQKRKLQSPVDSSRKAEDFKDSDEDDDDDTLVFFMRAGYRGSPRSATLFWEGDQMVSWGANDGIKSAVTGLLSSGVSGYAFNHSDIGGYCTVDLPFIRYSRTEELLLRWMELNAFSVIFRTHEGNVPKANTQFYSNDTTLRHFTRSAKIYKAWEFYRRQLVKEAAAVGMPVVRHLFLHYPEDKYVQTIVYKQFLVGSEILVVPVLDKGHTQVQAYFPSGDVWEHVWTGHQYRAPATQGLKVWVQAPLGYPAVFVKKDSWVRQQFIHNLEKENILEKTW</sequence>
<dbReference type="InterPro" id="IPR044112">
    <property type="entry name" value="YihQ_TIM-like"/>
</dbReference>
<dbReference type="InterPro" id="IPR011013">
    <property type="entry name" value="Gal_mutarotase_sf_dom"/>
</dbReference>
<dbReference type="EnsemblPlants" id="Pp3c5_4430V3.1">
    <property type="protein sequence ID" value="Pp3c5_4430V3.1"/>
    <property type="gene ID" value="Pp3c5_4430"/>
</dbReference>
<dbReference type="Gene3D" id="3.20.20.80">
    <property type="entry name" value="Glycosidases"/>
    <property type="match status" value="2"/>
</dbReference>
<dbReference type="CDD" id="cd14752">
    <property type="entry name" value="GH31_N"/>
    <property type="match status" value="1"/>
</dbReference>
<dbReference type="Gene3D" id="2.60.40.1760">
    <property type="entry name" value="glycosyl hydrolase (family 31)"/>
    <property type="match status" value="1"/>
</dbReference>
<dbReference type="Gene3D" id="2.60.40.1180">
    <property type="entry name" value="Golgi alpha-mannosidase II"/>
    <property type="match status" value="1"/>
</dbReference>
<dbReference type="InterPro" id="IPR013780">
    <property type="entry name" value="Glyco_hydro_b"/>
</dbReference>
<dbReference type="InterPro" id="IPR052990">
    <property type="entry name" value="Sulfoquinovosidase_GH31"/>
</dbReference>
<accession>A0A2K1KIF6</accession>
<evidence type="ECO:0000313" key="6">
    <source>
        <dbReference type="EMBL" id="PNR53562.1"/>
    </source>
</evidence>
<dbReference type="PANTHER" id="PTHR46959:SF2">
    <property type="entry name" value="SULFOQUINOVOSIDASE"/>
    <property type="match status" value="1"/>
</dbReference>
<dbReference type="EMBL" id="ABEU02000005">
    <property type="protein sequence ID" value="PNR53562.1"/>
    <property type="molecule type" value="Genomic_DNA"/>
</dbReference>
<dbReference type="SUPFAM" id="SSF51011">
    <property type="entry name" value="Glycosyl hydrolase domain"/>
    <property type="match status" value="1"/>
</dbReference>
<keyword evidence="8" id="KW-1185">Reference proteome</keyword>
<evidence type="ECO:0000313" key="8">
    <source>
        <dbReference type="Proteomes" id="UP000006727"/>
    </source>
</evidence>
<dbReference type="AlphaFoldDB" id="A0A2K1KIF6"/>
<dbReference type="GO" id="GO:0004553">
    <property type="term" value="F:hydrolase activity, hydrolyzing O-glycosyl compounds"/>
    <property type="evidence" value="ECO:0007669"/>
    <property type="project" value="InterPro"/>
</dbReference>
<dbReference type="GO" id="GO:0005975">
    <property type="term" value="P:carbohydrate metabolic process"/>
    <property type="evidence" value="ECO:0007669"/>
    <property type="project" value="InterPro"/>
</dbReference>
<dbReference type="PaxDb" id="3218-PP1S41_238V6.1"/>
<dbReference type="PANTHER" id="PTHR46959">
    <property type="entry name" value="SULFOQUINOVOSIDASE"/>
    <property type="match status" value="1"/>
</dbReference>
<dbReference type="Proteomes" id="UP000006727">
    <property type="component" value="Chromosome 5"/>
</dbReference>
<dbReference type="InterPro" id="IPR000322">
    <property type="entry name" value="Glyco_hydro_31_TIM"/>
</dbReference>
<dbReference type="Pfam" id="PF21365">
    <property type="entry name" value="Glyco_hydro_31_3rd"/>
    <property type="match status" value="1"/>
</dbReference>
<dbReference type="InterPro" id="IPR017853">
    <property type="entry name" value="GH"/>
</dbReference>
<dbReference type="Gramene" id="Pp3c5_4430V3.3">
    <property type="protein sequence ID" value="Pp3c5_4430V3.3"/>
    <property type="gene ID" value="Pp3c5_4430"/>
</dbReference>
<proteinExistence type="inferred from homology"/>
<dbReference type="Pfam" id="PF01055">
    <property type="entry name" value="Glyco_hydro_31_2nd"/>
    <property type="match status" value="1"/>
</dbReference>
<dbReference type="GO" id="GO:0030246">
    <property type="term" value="F:carbohydrate binding"/>
    <property type="evidence" value="ECO:0007669"/>
    <property type="project" value="InterPro"/>
</dbReference>
<evidence type="ECO:0000256" key="1">
    <source>
        <dbReference type="ARBA" id="ARBA00007806"/>
    </source>
</evidence>
<dbReference type="STRING" id="3218.A0A2K1KIF6"/>
<keyword evidence="2" id="KW-0326">Glycosidase</keyword>
<feature type="domain" description="Glycoside hydrolase family 31 TIM barrel" evidence="4">
    <location>
        <begin position="158"/>
        <end position="492"/>
    </location>
</feature>
<dbReference type="Gramene" id="Pp3c5_4430V3.1">
    <property type="protein sequence ID" value="Pp3c5_4430V3.1"/>
    <property type="gene ID" value="Pp3c5_4430"/>
</dbReference>
<evidence type="ECO:0008006" key="9">
    <source>
        <dbReference type="Google" id="ProtNLM"/>
    </source>
</evidence>
<evidence type="ECO:0000256" key="3">
    <source>
        <dbReference type="SAM" id="MobiDB-lite"/>
    </source>
</evidence>
<evidence type="ECO:0000259" key="4">
    <source>
        <dbReference type="Pfam" id="PF01055"/>
    </source>
</evidence>
<feature type="region of interest" description="Disordered" evidence="3">
    <location>
        <begin position="351"/>
        <end position="376"/>
    </location>
</feature>
<evidence type="ECO:0000256" key="2">
    <source>
        <dbReference type="RuleBase" id="RU361185"/>
    </source>
</evidence>
<comment type="similarity">
    <text evidence="1 2">Belongs to the glycosyl hydrolase 31 family.</text>
</comment>
<dbReference type="CDD" id="cd06594">
    <property type="entry name" value="GH31_glucosidase_YihQ"/>
    <property type="match status" value="1"/>
</dbReference>
<evidence type="ECO:0000259" key="5">
    <source>
        <dbReference type="Pfam" id="PF21365"/>
    </source>
</evidence>
<organism evidence="6">
    <name type="scientific">Physcomitrium patens</name>
    <name type="common">Spreading-leaved earth moss</name>
    <name type="synonym">Physcomitrella patens</name>
    <dbReference type="NCBI Taxonomy" id="3218"/>
    <lineage>
        <taxon>Eukaryota</taxon>
        <taxon>Viridiplantae</taxon>
        <taxon>Streptophyta</taxon>
        <taxon>Embryophyta</taxon>
        <taxon>Bryophyta</taxon>
        <taxon>Bryophytina</taxon>
        <taxon>Bryopsida</taxon>
        <taxon>Funariidae</taxon>
        <taxon>Funariales</taxon>
        <taxon>Funariaceae</taxon>
        <taxon>Physcomitrium</taxon>
    </lineage>
</organism>
<dbReference type="EnsemblPlants" id="Pp3c5_4430V3.3">
    <property type="protein sequence ID" value="Pp3c5_4430V3.3"/>
    <property type="gene ID" value="Pp3c5_4430"/>
</dbReference>